<dbReference type="OrthoDB" id="6605218at2759"/>
<dbReference type="PIRSF" id="PIRSF001480">
    <property type="entry name" value="Mannose-6-phosphate_isomerase"/>
    <property type="match status" value="1"/>
</dbReference>
<comment type="similarity">
    <text evidence="3">Belongs to the mannose-6-phosphate isomerase type 1 family.</text>
</comment>
<dbReference type="InterPro" id="IPR018050">
    <property type="entry name" value="Pmannose_isomerase-type1_CS"/>
</dbReference>
<keyword evidence="7" id="KW-0413">Isomerase</keyword>
<dbReference type="PANTHER" id="PTHR10309:SF2">
    <property type="entry name" value="MANNOSE-6-PHOSPHATE ISOMERASE"/>
    <property type="match status" value="1"/>
</dbReference>
<evidence type="ECO:0000256" key="5">
    <source>
        <dbReference type="ARBA" id="ARBA00022723"/>
    </source>
</evidence>
<dbReference type="PRINTS" id="PR00714">
    <property type="entry name" value="MAN6PISMRASE"/>
</dbReference>
<evidence type="ECO:0000256" key="8">
    <source>
        <dbReference type="PIRSR" id="PIRSR001480-1"/>
    </source>
</evidence>
<evidence type="ECO:0000313" key="13">
    <source>
        <dbReference type="WBParaSite" id="EVEC_0001057001-mRNA-1"/>
    </source>
</evidence>
<organism evidence="13">
    <name type="scientific">Enterobius vermicularis</name>
    <name type="common">Human pinworm</name>
    <dbReference type="NCBI Taxonomy" id="51028"/>
    <lineage>
        <taxon>Eukaryota</taxon>
        <taxon>Metazoa</taxon>
        <taxon>Ecdysozoa</taxon>
        <taxon>Nematoda</taxon>
        <taxon>Chromadorea</taxon>
        <taxon>Rhabditida</taxon>
        <taxon>Spirurina</taxon>
        <taxon>Oxyuridomorpha</taxon>
        <taxon>Oxyuroidea</taxon>
        <taxon>Oxyuridae</taxon>
        <taxon>Enterobius</taxon>
    </lineage>
</organism>
<protein>
    <recommendedName>
        <fullName evidence="4">mannose-6-phosphate isomerase</fullName>
        <ecNumber evidence="4">5.3.1.8</ecNumber>
    </recommendedName>
</protein>
<dbReference type="PROSITE" id="PS00965">
    <property type="entry name" value="PMI_I_1"/>
    <property type="match status" value="1"/>
</dbReference>
<dbReference type="GO" id="GO:0005829">
    <property type="term" value="C:cytosol"/>
    <property type="evidence" value="ECO:0007669"/>
    <property type="project" value="TreeGrafter"/>
</dbReference>
<feature type="binding site" evidence="9">
    <location>
        <position position="101"/>
    </location>
    <ligand>
        <name>Zn(2+)</name>
        <dbReference type="ChEBI" id="CHEBI:29105"/>
    </ligand>
</feature>
<dbReference type="STRING" id="51028.A0A0N4VIB7"/>
<dbReference type="Pfam" id="PF20511">
    <property type="entry name" value="PMI_typeI_cat"/>
    <property type="match status" value="1"/>
</dbReference>
<dbReference type="InterPro" id="IPR046457">
    <property type="entry name" value="PMI_typeI_cat"/>
</dbReference>
<sequence>MERLQCHVQNYAWGKKGLNSEVARVYVAGHDVQIDDNTSYAELWMGTHPDGPAKVKNTNVELSKHIADTETSVYERTNKETHLPFIMKLMSIDKTLSIQVHPTKEQAAKLNDRDPIHYPDRNHKPELAYALTRFELLCGFRPSTEILSFFPAFPELKELMGIESTHAFEVLVKAGVEAERSAAKAALAECFRNLIHAIKFLSILERGCLTEETAAVIKKMAQDFPGDVGCFCPLILNHIILQPGECCYYAPQELHAYLSGECVECVGCSNNTIRAACTPKFVDVDALCDTLNYRMVEPSYYIVPPKTLKRFPYVDEYAPDCKDFTLHQIKVNFYIMVIVEGKGRIENLSEKSTINKELSVTRGDVIYIAPDTQVCFTQCSANISAYRTFSYEKGPDHSARNTIPTEFLVVDGTAEIFDLETEMDGIC</sequence>
<dbReference type="AlphaFoldDB" id="A0A0N4VIB7"/>
<dbReference type="InterPro" id="IPR014710">
    <property type="entry name" value="RmlC-like_jellyroll"/>
</dbReference>
<dbReference type="GO" id="GO:0005975">
    <property type="term" value="P:carbohydrate metabolic process"/>
    <property type="evidence" value="ECO:0007669"/>
    <property type="project" value="InterPro"/>
</dbReference>
<dbReference type="WBParaSite" id="EVEC_0001057001-mRNA-1">
    <property type="protein sequence ID" value="EVEC_0001057001-mRNA-1"/>
    <property type="gene ID" value="EVEC_0001057001"/>
</dbReference>
<dbReference type="InterPro" id="IPR011051">
    <property type="entry name" value="RmlC_Cupin_sf"/>
</dbReference>
<evidence type="ECO:0000256" key="2">
    <source>
        <dbReference type="ARBA" id="ARBA00004666"/>
    </source>
</evidence>
<comment type="catalytic activity">
    <reaction evidence="1">
        <text>D-mannose 6-phosphate = D-fructose 6-phosphate</text>
        <dbReference type="Rhea" id="RHEA:12356"/>
        <dbReference type="ChEBI" id="CHEBI:58735"/>
        <dbReference type="ChEBI" id="CHEBI:61527"/>
        <dbReference type="EC" id="5.3.1.8"/>
    </reaction>
</comment>
<dbReference type="GO" id="GO:0009298">
    <property type="term" value="P:GDP-mannose biosynthetic process"/>
    <property type="evidence" value="ECO:0007669"/>
    <property type="project" value="UniProtKB-UniPathway"/>
</dbReference>
<evidence type="ECO:0000256" key="6">
    <source>
        <dbReference type="ARBA" id="ARBA00022833"/>
    </source>
</evidence>
<dbReference type="CDD" id="cd07011">
    <property type="entry name" value="cupin_PMI_type_I_N"/>
    <property type="match status" value="1"/>
</dbReference>
<reference evidence="11 12" key="2">
    <citation type="submission" date="2018-10" db="EMBL/GenBank/DDBJ databases">
        <authorList>
            <consortium name="Pathogen Informatics"/>
        </authorList>
    </citation>
    <scope>NUCLEOTIDE SEQUENCE [LARGE SCALE GENOMIC DNA]</scope>
</reference>
<evidence type="ECO:0000256" key="7">
    <source>
        <dbReference type="ARBA" id="ARBA00023235"/>
    </source>
</evidence>
<dbReference type="GO" id="GO:0008270">
    <property type="term" value="F:zinc ion binding"/>
    <property type="evidence" value="ECO:0007669"/>
    <property type="project" value="InterPro"/>
</dbReference>
<reference evidence="13" key="1">
    <citation type="submission" date="2017-02" db="UniProtKB">
        <authorList>
            <consortium name="WormBaseParasite"/>
        </authorList>
    </citation>
    <scope>IDENTIFICATION</scope>
</reference>
<feature type="binding site" evidence="9">
    <location>
        <position position="126"/>
    </location>
    <ligand>
        <name>Zn(2+)</name>
        <dbReference type="ChEBI" id="CHEBI:29105"/>
    </ligand>
</feature>
<dbReference type="NCBIfam" id="TIGR00218">
    <property type="entry name" value="manA"/>
    <property type="match status" value="1"/>
</dbReference>
<evidence type="ECO:0000256" key="1">
    <source>
        <dbReference type="ARBA" id="ARBA00000757"/>
    </source>
</evidence>
<feature type="binding site" evidence="9">
    <location>
        <position position="99"/>
    </location>
    <ligand>
        <name>Zn(2+)</name>
        <dbReference type="ChEBI" id="CHEBI:29105"/>
    </ligand>
</feature>
<proteinExistence type="inferred from homology"/>
<gene>
    <name evidence="11" type="ORF">EVEC_LOCUS9913</name>
</gene>
<evidence type="ECO:0000256" key="4">
    <source>
        <dbReference type="ARBA" id="ARBA00011956"/>
    </source>
</evidence>
<dbReference type="EMBL" id="UXUI01010378">
    <property type="protein sequence ID" value="VDD95162.1"/>
    <property type="molecule type" value="Genomic_DNA"/>
</dbReference>
<dbReference type="Gene3D" id="2.60.120.10">
    <property type="entry name" value="Jelly Rolls"/>
    <property type="match status" value="2"/>
</dbReference>
<dbReference type="InterPro" id="IPR016305">
    <property type="entry name" value="Mannose-6-P_Isomerase"/>
</dbReference>
<evidence type="ECO:0000256" key="9">
    <source>
        <dbReference type="PIRSR" id="PIRSR001480-2"/>
    </source>
</evidence>
<dbReference type="Gene3D" id="1.10.441.10">
    <property type="entry name" value="Phosphomannose Isomerase, domain 2"/>
    <property type="match status" value="1"/>
</dbReference>
<feature type="binding site" evidence="9">
    <location>
        <position position="255"/>
    </location>
    <ligand>
        <name>Zn(2+)</name>
        <dbReference type="ChEBI" id="CHEBI:29105"/>
    </ligand>
</feature>
<dbReference type="SUPFAM" id="SSF51182">
    <property type="entry name" value="RmlC-like cupins"/>
    <property type="match status" value="1"/>
</dbReference>
<dbReference type="Proteomes" id="UP000274131">
    <property type="component" value="Unassembled WGS sequence"/>
</dbReference>
<accession>A0A0N4VIB7</accession>
<dbReference type="GO" id="GO:0004476">
    <property type="term" value="F:mannose-6-phosphate isomerase activity"/>
    <property type="evidence" value="ECO:0007669"/>
    <property type="project" value="UniProtKB-EC"/>
</dbReference>
<dbReference type="PANTHER" id="PTHR10309">
    <property type="entry name" value="MANNOSE-6-PHOSPHATE ISOMERASE"/>
    <property type="match status" value="1"/>
</dbReference>
<feature type="domain" description="Phosphomannose isomerase type I catalytic" evidence="10">
    <location>
        <begin position="2"/>
        <end position="142"/>
    </location>
</feature>
<feature type="active site" evidence="8">
    <location>
        <position position="274"/>
    </location>
</feature>
<dbReference type="InterPro" id="IPR001250">
    <property type="entry name" value="Man6P_Isoase-1"/>
</dbReference>
<evidence type="ECO:0000256" key="3">
    <source>
        <dbReference type="ARBA" id="ARBA00010772"/>
    </source>
</evidence>
<keyword evidence="6 9" id="KW-0862">Zinc</keyword>
<comment type="cofactor">
    <cofactor evidence="9">
        <name>Zn(2+)</name>
        <dbReference type="ChEBI" id="CHEBI:29105"/>
    </cofactor>
    <text evidence="9">Binds 1 zinc ion per subunit.</text>
</comment>
<evidence type="ECO:0000259" key="10">
    <source>
        <dbReference type="Pfam" id="PF20511"/>
    </source>
</evidence>
<keyword evidence="12" id="KW-1185">Reference proteome</keyword>
<evidence type="ECO:0000313" key="12">
    <source>
        <dbReference type="Proteomes" id="UP000274131"/>
    </source>
</evidence>
<dbReference type="EC" id="5.3.1.8" evidence="4"/>
<keyword evidence="5 9" id="KW-0479">Metal-binding</keyword>
<dbReference type="UniPathway" id="UPA00126">
    <property type="reaction ID" value="UER00423"/>
</dbReference>
<comment type="pathway">
    <text evidence="2">Nucleotide-sugar biosynthesis; GDP-alpha-D-mannose biosynthesis; alpha-D-mannose 1-phosphate from D-fructose 6-phosphate: step 1/2.</text>
</comment>
<name>A0A0N4VIB7_ENTVE</name>
<evidence type="ECO:0000313" key="11">
    <source>
        <dbReference type="EMBL" id="VDD95162.1"/>
    </source>
</evidence>